<protein>
    <recommendedName>
        <fullName evidence="6">TVP38/TMEM64 family membrane protein</fullName>
    </recommendedName>
</protein>
<evidence type="ECO:0000256" key="5">
    <source>
        <dbReference type="ARBA" id="ARBA00023136"/>
    </source>
</evidence>
<keyword evidence="3 6" id="KW-0812">Transmembrane</keyword>
<feature type="domain" description="VTT" evidence="7">
    <location>
        <begin position="80"/>
        <end position="192"/>
    </location>
</feature>
<evidence type="ECO:0000256" key="6">
    <source>
        <dbReference type="RuleBase" id="RU366058"/>
    </source>
</evidence>
<comment type="subcellular location">
    <subcellularLocation>
        <location evidence="1 6">Cell membrane</location>
        <topology evidence="1 6">Multi-pass membrane protein</topology>
    </subcellularLocation>
</comment>
<comment type="caution">
    <text evidence="8">The sequence shown here is derived from an EMBL/GenBank/DDBJ whole genome shotgun (WGS) entry which is preliminary data.</text>
</comment>
<dbReference type="Proteomes" id="UP001230005">
    <property type="component" value="Unassembled WGS sequence"/>
</dbReference>
<dbReference type="InterPro" id="IPR015414">
    <property type="entry name" value="TMEM64"/>
</dbReference>
<keyword evidence="2 6" id="KW-1003">Cell membrane</keyword>
<dbReference type="RefSeq" id="WP_307332355.1">
    <property type="nucleotide sequence ID" value="NZ_JAUSUG010000037.1"/>
</dbReference>
<dbReference type="Pfam" id="PF09335">
    <property type="entry name" value="VTT_dom"/>
    <property type="match status" value="1"/>
</dbReference>
<evidence type="ECO:0000256" key="2">
    <source>
        <dbReference type="ARBA" id="ARBA00022475"/>
    </source>
</evidence>
<comment type="similarity">
    <text evidence="6">Belongs to the TVP38/TMEM64 family.</text>
</comment>
<keyword evidence="9" id="KW-1185">Reference proteome</keyword>
<dbReference type="PANTHER" id="PTHR12677:SF59">
    <property type="entry name" value="GOLGI APPARATUS MEMBRANE PROTEIN TVP38-RELATED"/>
    <property type="match status" value="1"/>
</dbReference>
<feature type="transmembrane region" description="Helical" evidence="6">
    <location>
        <begin position="204"/>
        <end position="220"/>
    </location>
</feature>
<evidence type="ECO:0000256" key="3">
    <source>
        <dbReference type="ARBA" id="ARBA00022692"/>
    </source>
</evidence>
<keyword evidence="5 6" id="KW-0472">Membrane</keyword>
<sequence length="232" mass="26706">MAKLKSLFLKEGSPIARVLLKLSSIVLTFVLIFSVLDLEWVLKLREGELDLSTQLDNNQLIYILLFTFVLMLFQNLITIIPLFIIVMLNTVLFGFVNGFLWSWLTSVIAAVITFFLYKFWIPEKILEKVNQSSIKNKIDEKGIYFLFILRLIPFMPTSIINLAASISNIRLSHFFIATVLGNMIFQLLLSTISIGILSEGISNYILWIIVGLSIPIYFWYKKSAGKKRSYIY</sequence>
<organism evidence="8 9">
    <name type="scientific">Evansella vedderi</name>
    <dbReference type="NCBI Taxonomy" id="38282"/>
    <lineage>
        <taxon>Bacteria</taxon>
        <taxon>Bacillati</taxon>
        <taxon>Bacillota</taxon>
        <taxon>Bacilli</taxon>
        <taxon>Bacillales</taxon>
        <taxon>Bacillaceae</taxon>
        <taxon>Evansella</taxon>
    </lineage>
</organism>
<evidence type="ECO:0000256" key="1">
    <source>
        <dbReference type="ARBA" id="ARBA00004651"/>
    </source>
</evidence>
<feature type="transmembrane region" description="Helical" evidence="6">
    <location>
        <begin position="174"/>
        <end position="198"/>
    </location>
</feature>
<accession>A0ABU0A332</accession>
<dbReference type="PANTHER" id="PTHR12677">
    <property type="entry name" value="GOLGI APPARATUS MEMBRANE PROTEIN TVP38-RELATED"/>
    <property type="match status" value="1"/>
</dbReference>
<dbReference type="EMBL" id="JAUSUG010000037">
    <property type="protein sequence ID" value="MDQ0257897.1"/>
    <property type="molecule type" value="Genomic_DNA"/>
</dbReference>
<feature type="transmembrane region" description="Helical" evidence="6">
    <location>
        <begin position="20"/>
        <end position="41"/>
    </location>
</feature>
<evidence type="ECO:0000256" key="4">
    <source>
        <dbReference type="ARBA" id="ARBA00022989"/>
    </source>
</evidence>
<feature type="transmembrane region" description="Helical" evidence="6">
    <location>
        <begin position="100"/>
        <end position="121"/>
    </location>
</feature>
<evidence type="ECO:0000259" key="7">
    <source>
        <dbReference type="Pfam" id="PF09335"/>
    </source>
</evidence>
<name>A0ABU0A332_9BACI</name>
<feature type="transmembrane region" description="Helical" evidence="6">
    <location>
        <begin position="141"/>
        <end position="162"/>
    </location>
</feature>
<evidence type="ECO:0000313" key="8">
    <source>
        <dbReference type="EMBL" id="MDQ0257897.1"/>
    </source>
</evidence>
<keyword evidence="4 6" id="KW-1133">Transmembrane helix</keyword>
<dbReference type="InterPro" id="IPR032816">
    <property type="entry name" value="VTT_dom"/>
</dbReference>
<evidence type="ECO:0000313" key="9">
    <source>
        <dbReference type="Proteomes" id="UP001230005"/>
    </source>
</evidence>
<feature type="transmembrane region" description="Helical" evidence="6">
    <location>
        <begin position="61"/>
        <end position="88"/>
    </location>
</feature>
<reference evidence="8 9" key="1">
    <citation type="submission" date="2023-07" db="EMBL/GenBank/DDBJ databases">
        <title>Genomic Encyclopedia of Type Strains, Phase IV (KMG-IV): sequencing the most valuable type-strain genomes for metagenomic binning, comparative biology and taxonomic classification.</title>
        <authorList>
            <person name="Goeker M."/>
        </authorList>
    </citation>
    <scope>NUCLEOTIDE SEQUENCE [LARGE SCALE GENOMIC DNA]</scope>
    <source>
        <strain evidence="8 9">DSM 9768</strain>
    </source>
</reference>
<proteinExistence type="inferred from homology"/>
<gene>
    <name evidence="8" type="ORF">J2S74_005360</name>
</gene>